<dbReference type="GO" id="GO:0140359">
    <property type="term" value="F:ABC-type transporter activity"/>
    <property type="evidence" value="ECO:0007669"/>
    <property type="project" value="InterPro"/>
</dbReference>
<dbReference type="GO" id="GO:0016020">
    <property type="term" value="C:membrane"/>
    <property type="evidence" value="ECO:0007669"/>
    <property type="project" value="UniProtKB-SubCell"/>
</dbReference>
<reference evidence="10" key="3">
    <citation type="submission" date="2021-06" db="EMBL/GenBank/DDBJ databases">
        <title>Chromosome-level genome assembly for S. haematobium.</title>
        <authorList>
            <person name="Stroehlein A.J."/>
        </authorList>
    </citation>
    <scope>NUCLEOTIDE SEQUENCE</scope>
</reference>
<dbReference type="SMART" id="SM00382">
    <property type="entry name" value="AAA"/>
    <property type="match status" value="1"/>
</dbReference>
<dbReference type="InterPro" id="IPR036640">
    <property type="entry name" value="ABC1_TM_sf"/>
</dbReference>
<reference evidence="10" key="2">
    <citation type="journal article" date="2019" name="Gigascience">
        <title>High-quality Schistosoma haematobium genome achieved by single-molecule and long-range sequencing.</title>
        <authorList>
            <person name="Stroehlein A.J."/>
            <person name="Korhonen P.K."/>
            <person name="Chong T.M."/>
            <person name="Lim Y.L."/>
            <person name="Chan K.G."/>
            <person name="Webster B."/>
            <person name="Rollinson D."/>
            <person name="Brindley P.J."/>
            <person name="Gasser R.B."/>
            <person name="Young N.D."/>
        </authorList>
    </citation>
    <scope>NUCLEOTIDE SEQUENCE</scope>
</reference>
<keyword evidence="8" id="KW-1133">Transmembrane helix</keyword>
<dbReference type="FunFam" id="1.20.1560.10:FF:000013">
    <property type="entry name" value="ABC transporter C family member 2"/>
    <property type="match status" value="1"/>
</dbReference>
<dbReference type="CTD" id="10257"/>
<keyword evidence="6" id="KW-0547">Nucleotide-binding</keyword>
<dbReference type="SUPFAM" id="SSF90123">
    <property type="entry name" value="ABC transporter transmembrane region"/>
    <property type="match status" value="2"/>
</dbReference>
<dbReference type="InterPro" id="IPR044726">
    <property type="entry name" value="ABCC_6TM_D2"/>
</dbReference>
<evidence type="ECO:0000256" key="1">
    <source>
        <dbReference type="ARBA" id="ARBA00004141"/>
    </source>
</evidence>
<dbReference type="Pfam" id="PF00005">
    <property type="entry name" value="ABC_tran"/>
    <property type="match status" value="2"/>
</dbReference>
<reference evidence="10" key="1">
    <citation type="journal article" date="2012" name="Nat. Genet.">
        <title>Whole-genome sequence of Schistosoma haematobium.</title>
        <authorList>
            <person name="Young N.D."/>
            <person name="Jex A.R."/>
            <person name="Li B."/>
            <person name="Liu S."/>
            <person name="Yang L."/>
            <person name="Xiong Z."/>
            <person name="Li Y."/>
            <person name="Cantacessi C."/>
            <person name="Hall R.S."/>
            <person name="Xu X."/>
            <person name="Chen F."/>
            <person name="Wu X."/>
            <person name="Zerlotini A."/>
            <person name="Oliveira G."/>
            <person name="Hofmann A."/>
            <person name="Zhang G."/>
            <person name="Fang X."/>
            <person name="Kang Y."/>
            <person name="Campbell B.E."/>
            <person name="Loukas A."/>
            <person name="Ranganathan S."/>
            <person name="Rollinson D."/>
            <person name="Rinaldi G."/>
            <person name="Brindley P.J."/>
            <person name="Yang H."/>
            <person name="Wang J."/>
            <person name="Wang J."/>
            <person name="Gasser R.B."/>
        </authorList>
    </citation>
    <scope>NUCLEOTIDE SEQUENCE</scope>
</reference>
<dbReference type="PANTHER" id="PTHR24223">
    <property type="entry name" value="ATP-BINDING CASSETTE SUB-FAMILY C"/>
    <property type="match status" value="1"/>
</dbReference>
<gene>
    <name evidence="10" type="primary">ABCC4</name>
    <name evidence="10" type="ORF">MS3_00001706</name>
</gene>
<dbReference type="PROSITE" id="PS50929">
    <property type="entry name" value="ABC_TM1F"/>
    <property type="match status" value="2"/>
</dbReference>
<dbReference type="InterPro" id="IPR027417">
    <property type="entry name" value="P-loop_NTPase"/>
</dbReference>
<dbReference type="EMBL" id="AMPZ03000001">
    <property type="protein sequence ID" value="KAH9595779.1"/>
    <property type="molecule type" value="Genomic_DNA"/>
</dbReference>
<dbReference type="InterPro" id="IPR017871">
    <property type="entry name" value="ABC_transporter-like_CS"/>
</dbReference>
<keyword evidence="5" id="KW-0677">Repeat</keyword>
<keyword evidence="3" id="KW-0813">Transport</keyword>
<accession>A0A6A5DCE9</accession>
<keyword evidence="7" id="KW-0067">ATP-binding</keyword>
<dbReference type="KEGG" id="shx:MS3_00001706"/>
<evidence type="ECO:0000256" key="3">
    <source>
        <dbReference type="ARBA" id="ARBA00022448"/>
    </source>
</evidence>
<evidence type="ECO:0000256" key="7">
    <source>
        <dbReference type="ARBA" id="ARBA00022840"/>
    </source>
</evidence>
<evidence type="ECO:0000256" key="2">
    <source>
        <dbReference type="ARBA" id="ARBA00009726"/>
    </source>
</evidence>
<dbReference type="RefSeq" id="XP_035586428.1">
    <property type="nucleotide sequence ID" value="XM_035729619.2"/>
</dbReference>
<dbReference type="InterPro" id="IPR011527">
    <property type="entry name" value="ABC1_TM_dom"/>
</dbReference>
<dbReference type="GO" id="GO:0016887">
    <property type="term" value="F:ATP hydrolysis activity"/>
    <property type="evidence" value="ECO:0007669"/>
    <property type="project" value="InterPro"/>
</dbReference>
<evidence type="ECO:0000256" key="8">
    <source>
        <dbReference type="ARBA" id="ARBA00022989"/>
    </source>
</evidence>
<dbReference type="FunFam" id="3.40.50.300:FF:000163">
    <property type="entry name" value="Multidrug resistance-associated protein member 4"/>
    <property type="match status" value="1"/>
</dbReference>
<dbReference type="SUPFAM" id="SSF52540">
    <property type="entry name" value="P-loop containing nucleoside triphosphate hydrolases"/>
    <property type="match status" value="2"/>
</dbReference>
<evidence type="ECO:0000256" key="5">
    <source>
        <dbReference type="ARBA" id="ARBA00022737"/>
    </source>
</evidence>
<keyword evidence="9" id="KW-0472">Membrane</keyword>
<evidence type="ECO:0000256" key="6">
    <source>
        <dbReference type="ARBA" id="ARBA00022741"/>
    </source>
</evidence>
<dbReference type="InterPro" id="IPR003439">
    <property type="entry name" value="ABC_transporter-like_ATP-bd"/>
</dbReference>
<evidence type="ECO:0000313" key="11">
    <source>
        <dbReference type="Proteomes" id="UP000471633"/>
    </source>
</evidence>
<comment type="subcellular location">
    <subcellularLocation>
        <location evidence="1">Membrane</location>
        <topology evidence="1">Multi-pass membrane protein</topology>
    </subcellularLocation>
</comment>
<comment type="caution">
    <text evidence="10">The sequence shown here is derived from an EMBL/GenBank/DDBJ whole genome shotgun (WGS) entry which is preliminary data.</text>
</comment>
<dbReference type="InterPro" id="IPR003593">
    <property type="entry name" value="AAA+_ATPase"/>
</dbReference>
<evidence type="ECO:0000256" key="4">
    <source>
        <dbReference type="ARBA" id="ARBA00022692"/>
    </source>
</evidence>
<evidence type="ECO:0000313" key="10">
    <source>
        <dbReference type="EMBL" id="KAH9595779.1"/>
    </source>
</evidence>
<dbReference type="PROSITE" id="PS00211">
    <property type="entry name" value="ABC_TRANSPORTER_1"/>
    <property type="match status" value="1"/>
</dbReference>
<dbReference type="GeneID" id="24595220"/>
<proteinExistence type="inferred from homology"/>
<evidence type="ECO:0000256" key="9">
    <source>
        <dbReference type="ARBA" id="ARBA00023136"/>
    </source>
</evidence>
<keyword evidence="4" id="KW-0812">Transmembrane</keyword>
<keyword evidence="11" id="KW-1185">Reference proteome</keyword>
<dbReference type="Pfam" id="PF00664">
    <property type="entry name" value="ABC_membrane"/>
    <property type="match status" value="2"/>
</dbReference>
<dbReference type="GO" id="GO:0005524">
    <property type="term" value="F:ATP binding"/>
    <property type="evidence" value="ECO:0007669"/>
    <property type="project" value="UniProtKB-KW"/>
</dbReference>
<sequence length="1314" mass="148571">MEATNDLRSPYDKANSFSKMFFVLLNPLFAHSHPKTLTSDDVYVCPESEKADWNTEKLARFAFILNTIVTIIVVNISYWILYRLGTRVRIAAFGLIFKKVLQLNQKALGCSTTGQIINLLSVDAQCFDNTFLFVHYLWIGPVETLITFGLMSQITLVPSLITVGVILMFIPVQFAFNRAYGKSRFKAADVTDQRIRILLDIIAGIRVIKFHVWENVFTKLVHSLRSKEIKLFMNGRCFQAFRLSQLIYQIKFTVMVLVVGILLLHKEADDPEALKSYQLFTLMNLFTSLFISVILSMPQAIEQINIAHIVDKRISRFLLLPEVGNDHYPEVNNSNEQVVELTNVCSQWQNSSLLQTILGELPFSSGNIYRSPSVAYLPQAAWIFPGTIRQNILCNLPFESDRYAFVLKATSLDVDLLRFPEGDKTYVGERGSGLSGGQKALIALARTAYSRQEVLLLDDPLAAVDARVSNHLFQKCICGFLSDRLRFRVTHQHQLLPYMDRILILKEGEITFFGTYSELQTMKLQADGSFCNSFDHSNDYGIFRLSDGDNNEKETNIIFNGLRRQLSETFASFRSDKRSSYYSTLQSPRQLEDLVTDGMIFSSFSLVREHCIDDYSFVNEKSVQGSLILPSEKNSSIRTITTTGSYESIQTIKSSVFDIYVVGEAERNNKTIDNGNIPEHHLSKEPIPGENLRHGKVGWKYYLVFGRITGSFRYLIITLLMFVFTTVVYATFDLWIARWIRIVDNRNETNSPLANDSSHVIGTWNWDDNYVNMYIIIILTILLVFFSTARTLLFFKQMTCVAERLHELMVKACLSTRILFFESNLSGKILNRFSKDIGIIDDLLPTNTFEFLQCLSLVVTFCAVTVISSYWAIFPAIILSILFWVIRGRYMCLSRELRRLEAIARTPVLSWINITLQGLPCIRASGDQSFHLNKFYDVVNSHTDVFYMNLAAALWFGIRLDLSCVIFITCVSAICLILGIYSGANVGLMFTYSSSLIGLFQWCVRQSTEVENQMVSVERAIEYVELEPETTDAQETLQPDSDWPSRGHIQFKDFGLRYASSDTWALKNINLDIRPGCKVGIVGRTGAGKSSIISALFRLVEGEQGCILIDGVDIKRLQLDYLRKRIAVISQDPIMFTGTVRMNMDPLGEKTDEAIWKALESIQLDKTVKNLGNGLDSLINEGGSNLSIGQRQLFALSRAILSGSRILVVDEATSNVDPRLHTVIDNEIVVVMESGEVIESGQPHVLLNPDLAETDKKNYNVDENHLSTTDDIQISGNGPLAKLVKQYGDNESRNLAQIARQSFIEMLGNEGAIL</sequence>
<dbReference type="Proteomes" id="UP000471633">
    <property type="component" value="Unassembled WGS sequence"/>
</dbReference>
<comment type="similarity">
    <text evidence="2">Belongs to the ABC transporter superfamily. ABCC family. Conjugate transporter (TC 3.A.1.208) subfamily.</text>
</comment>
<dbReference type="Gene3D" id="3.40.50.300">
    <property type="entry name" value="P-loop containing nucleotide triphosphate hydrolases"/>
    <property type="match status" value="2"/>
</dbReference>
<organism evidence="10 11">
    <name type="scientific">Schistosoma haematobium</name>
    <name type="common">Blood fluke</name>
    <dbReference type="NCBI Taxonomy" id="6185"/>
    <lineage>
        <taxon>Eukaryota</taxon>
        <taxon>Metazoa</taxon>
        <taxon>Spiralia</taxon>
        <taxon>Lophotrochozoa</taxon>
        <taxon>Platyhelminthes</taxon>
        <taxon>Trematoda</taxon>
        <taxon>Digenea</taxon>
        <taxon>Strigeidida</taxon>
        <taxon>Schistosomatoidea</taxon>
        <taxon>Schistosomatidae</taxon>
        <taxon>Schistosoma</taxon>
    </lineage>
</organism>
<protein>
    <submittedName>
        <fullName evidence="10">Multidrug resistance-associated protein 4, variant 2</fullName>
    </submittedName>
</protein>
<name>A0A6A5DCE9_SCHHA</name>
<reference evidence="10" key="4">
    <citation type="journal article" date="2022" name="PLoS Pathog.">
        <title>Chromosome-level genome of Schistosoma haematobium underpins genome-wide explorations of molecular variation.</title>
        <authorList>
            <person name="Stroehlein A.J."/>
            <person name="Korhonen P.K."/>
            <person name="Lee V.V."/>
            <person name="Ralph S.A."/>
            <person name="Mentink-Kane M."/>
            <person name="You H."/>
            <person name="McManus D.P."/>
            <person name="Tchuente L.T."/>
            <person name="Stothard J.R."/>
            <person name="Kaur P."/>
            <person name="Dudchenko O."/>
            <person name="Aiden E.L."/>
            <person name="Yang B."/>
            <person name="Yang H."/>
            <person name="Emery A.M."/>
            <person name="Webster B.L."/>
            <person name="Brindley P.J."/>
            <person name="Rollinson D."/>
            <person name="Chang B.C.H."/>
            <person name="Gasser R.B."/>
            <person name="Young N.D."/>
        </authorList>
    </citation>
    <scope>NUCLEOTIDE SEQUENCE</scope>
</reference>
<dbReference type="CDD" id="cd18580">
    <property type="entry name" value="ABC_6TM_ABCC_D2"/>
    <property type="match status" value="1"/>
</dbReference>
<dbReference type="PROSITE" id="PS50893">
    <property type="entry name" value="ABC_TRANSPORTER_2"/>
    <property type="match status" value="2"/>
</dbReference>
<dbReference type="Gene3D" id="1.20.1560.10">
    <property type="entry name" value="ABC transporter type 1, transmembrane domain"/>
    <property type="match status" value="2"/>
</dbReference>
<dbReference type="PANTHER" id="PTHR24223:SF456">
    <property type="entry name" value="MULTIDRUG RESISTANCE-ASSOCIATED PROTEIN LETHAL(2)03659"/>
    <property type="match status" value="1"/>
</dbReference>
<dbReference type="InterPro" id="IPR050173">
    <property type="entry name" value="ABC_transporter_C-like"/>
</dbReference>
<dbReference type="CDD" id="cd03244">
    <property type="entry name" value="ABCC_MRP_domain2"/>
    <property type="match status" value="1"/>
</dbReference>